<gene>
    <name evidence="4" type="ORF">BA195_12055</name>
</gene>
<keyword evidence="1" id="KW-0677">Repeat</keyword>
<feature type="repeat" description="TPR" evidence="3">
    <location>
        <begin position="178"/>
        <end position="211"/>
    </location>
</feature>
<evidence type="ECO:0000256" key="3">
    <source>
        <dbReference type="PROSITE-ProRule" id="PRU00339"/>
    </source>
</evidence>
<sequence length="227" mass="26433">MKTKLFFTGIILLFISCTPSKNSADFIKKTTGRYFFNADEIIEVKFNDGTLFLTWRNQNLTPLKINDSTFYVSELNEKLIFNTSKNNIALAKKREHKNNTYIFNKLTDGEKTPKEYFNQGDYKAALLGYKKIKEKDSLNVIIRENTFNRLGYQYIRDNQYKKALAIFKINIELYPNSSNTYDSTGDAYLKTKDTLKAIEFYKKALAINPENNSAKRTLTRLIKTKKN</sequence>
<dbReference type="SUPFAM" id="SSF48452">
    <property type="entry name" value="TPR-like"/>
    <property type="match status" value="1"/>
</dbReference>
<dbReference type="RefSeq" id="WP_068705902.1">
    <property type="nucleotide sequence ID" value="NZ_MAKX01000024.1"/>
</dbReference>
<name>A0A1B9XXR1_9FLAO</name>
<dbReference type="EMBL" id="MAKX01000024">
    <property type="protein sequence ID" value="OCK42350.1"/>
    <property type="molecule type" value="Genomic_DNA"/>
</dbReference>
<dbReference type="PROSITE" id="PS51257">
    <property type="entry name" value="PROKAR_LIPOPROTEIN"/>
    <property type="match status" value="1"/>
</dbReference>
<dbReference type="InterPro" id="IPR011990">
    <property type="entry name" value="TPR-like_helical_dom_sf"/>
</dbReference>
<proteinExistence type="predicted"/>
<dbReference type="AlphaFoldDB" id="A0A1B9XXR1"/>
<accession>A0A1B9XXR1</accession>
<dbReference type="InterPro" id="IPR019734">
    <property type="entry name" value="TPR_rpt"/>
</dbReference>
<organism evidence="4 5">
    <name type="scientific">Tenacibaculum soleae</name>
    <dbReference type="NCBI Taxonomy" id="447689"/>
    <lineage>
        <taxon>Bacteria</taxon>
        <taxon>Pseudomonadati</taxon>
        <taxon>Bacteroidota</taxon>
        <taxon>Flavobacteriia</taxon>
        <taxon>Flavobacteriales</taxon>
        <taxon>Flavobacteriaceae</taxon>
        <taxon>Tenacibaculum</taxon>
    </lineage>
</organism>
<keyword evidence="5" id="KW-1185">Reference proteome</keyword>
<evidence type="ECO:0000256" key="2">
    <source>
        <dbReference type="ARBA" id="ARBA00022803"/>
    </source>
</evidence>
<protein>
    <submittedName>
        <fullName evidence="4">Uncharacterized protein</fullName>
    </submittedName>
</protein>
<dbReference type="SMART" id="SM00028">
    <property type="entry name" value="TPR"/>
    <property type="match status" value="2"/>
</dbReference>
<dbReference type="Pfam" id="PF07719">
    <property type="entry name" value="TPR_2"/>
    <property type="match status" value="1"/>
</dbReference>
<dbReference type="InterPro" id="IPR013105">
    <property type="entry name" value="TPR_2"/>
</dbReference>
<dbReference type="Proteomes" id="UP000093186">
    <property type="component" value="Unassembled WGS sequence"/>
</dbReference>
<comment type="caution">
    <text evidence="4">The sequence shown here is derived from an EMBL/GenBank/DDBJ whole genome shotgun (WGS) entry which is preliminary data.</text>
</comment>
<feature type="repeat" description="TPR" evidence="3">
    <location>
        <begin position="144"/>
        <end position="177"/>
    </location>
</feature>
<dbReference type="STRING" id="447689.BA195_12055"/>
<reference evidence="4 5" key="1">
    <citation type="submission" date="2016-06" db="EMBL/GenBank/DDBJ databases">
        <title>Draft Genome Sequence of Tenacibaculum soleae UCD-KL19.</title>
        <authorList>
            <person name="Eisen J.A."/>
            <person name="Coil D.A."/>
            <person name="Lujan K.M."/>
        </authorList>
    </citation>
    <scope>NUCLEOTIDE SEQUENCE [LARGE SCALE GENOMIC DNA]</scope>
    <source>
        <strain evidence="4 5">UCD-KL19</strain>
    </source>
</reference>
<evidence type="ECO:0000313" key="5">
    <source>
        <dbReference type="Proteomes" id="UP000093186"/>
    </source>
</evidence>
<dbReference type="PROSITE" id="PS50293">
    <property type="entry name" value="TPR_REGION"/>
    <property type="match status" value="1"/>
</dbReference>
<keyword evidence="2 3" id="KW-0802">TPR repeat</keyword>
<dbReference type="Gene3D" id="1.25.40.10">
    <property type="entry name" value="Tetratricopeptide repeat domain"/>
    <property type="match status" value="1"/>
</dbReference>
<dbReference type="PROSITE" id="PS50005">
    <property type="entry name" value="TPR"/>
    <property type="match status" value="2"/>
</dbReference>
<evidence type="ECO:0000313" key="4">
    <source>
        <dbReference type="EMBL" id="OCK42350.1"/>
    </source>
</evidence>
<evidence type="ECO:0000256" key="1">
    <source>
        <dbReference type="ARBA" id="ARBA00022737"/>
    </source>
</evidence>
<dbReference type="OrthoDB" id="9784036at2"/>